<keyword evidence="1" id="KW-0539">Nucleus</keyword>
<dbReference type="OrthoDB" id="6507044at2759"/>
<feature type="domain" description="NTF2" evidence="2">
    <location>
        <begin position="6"/>
        <end position="121"/>
    </location>
</feature>
<dbReference type="InterPro" id="IPR045875">
    <property type="entry name" value="NTF2"/>
</dbReference>
<dbReference type="EMBL" id="KV784353">
    <property type="protein sequence ID" value="OEU21978.1"/>
    <property type="molecule type" value="Genomic_DNA"/>
</dbReference>
<accession>A0A1E7FUZ8</accession>
<dbReference type="GO" id="GO:0005634">
    <property type="term" value="C:nucleus"/>
    <property type="evidence" value="ECO:0007669"/>
    <property type="project" value="UniProtKB-SubCell"/>
</dbReference>
<dbReference type="InParanoid" id="A0A1E7FUZ8"/>
<dbReference type="AlphaFoldDB" id="A0A1E7FUZ8"/>
<dbReference type="InterPro" id="IPR002075">
    <property type="entry name" value="NTF2_dom"/>
</dbReference>
<evidence type="ECO:0000256" key="1">
    <source>
        <dbReference type="RuleBase" id="RU369002"/>
    </source>
</evidence>
<dbReference type="GO" id="GO:0005737">
    <property type="term" value="C:cytoplasm"/>
    <property type="evidence" value="ECO:0007669"/>
    <property type="project" value="UniProtKB-SubCell"/>
</dbReference>
<keyword evidence="1" id="KW-0963">Cytoplasm</keyword>
<evidence type="ECO:0000313" key="3">
    <source>
        <dbReference type="EMBL" id="OEU21978.1"/>
    </source>
</evidence>
<dbReference type="GO" id="GO:0006913">
    <property type="term" value="P:nucleocytoplasmic transport"/>
    <property type="evidence" value="ECO:0007669"/>
    <property type="project" value="UniProtKB-UniRule"/>
</dbReference>
<keyword evidence="4" id="KW-1185">Reference proteome</keyword>
<organism evidence="3 4">
    <name type="scientific">Fragilariopsis cylindrus CCMP1102</name>
    <dbReference type="NCBI Taxonomy" id="635003"/>
    <lineage>
        <taxon>Eukaryota</taxon>
        <taxon>Sar</taxon>
        <taxon>Stramenopiles</taxon>
        <taxon>Ochrophyta</taxon>
        <taxon>Bacillariophyta</taxon>
        <taxon>Bacillariophyceae</taxon>
        <taxon>Bacillariophycidae</taxon>
        <taxon>Bacillariales</taxon>
        <taxon>Bacillariaceae</taxon>
        <taxon>Fragilariopsis</taxon>
    </lineage>
</organism>
<dbReference type="PROSITE" id="PS50177">
    <property type="entry name" value="NTF2_DOMAIN"/>
    <property type="match status" value="1"/>
</dbReference>
<dbReference type="Gene3D" id="3.10.450.50">
    <property type="match status" value="1"/>
</dbReference>
<dbReference type="KEGG" id="fcy:FRACYDRAFT_267101"/>
<dbReference type="GO" id="GO:0051028">
    <property type="term" value="P:mRNA transport"/>
    <property type="evidence" value="ECO:0007669"/>
    <property type="project" value="UniProtKB-UniRule"/>
</dbReference>
<dbReference type="SUPFAM" id="SSF54427">
    <property type="entry name" value="NTF2-like"/>
    <property type="match status" value="1"/>
</dbReference>
<dbReference type="InterPro" id="IPR032710">
    <property type="entry name" value="NTF2-like_dom_sf"/>
</dbReference>
<comment type="subcellular location">
    <subcellularLocation>
        <location evidence="1">Cytoplasm</location>
    </subcellularLocation>
    <subcellularLocation>
        <location evidence="1">Nucleus</location>
    </subcellularLocation>
</comment>
<name>A0A1E7FUZ8_9STRA</name>
<dbReference type="InterPro" id="IPR018222">
    <property type="entry name" value="Nuclear_transport_factor_2_euk"/>
</dbReference>
<dbReference type="PANTHER" id="PTHR12612">
    <property type="entry name" value="NUCLEAR TRANSPORT FACTOR 2"/>
    <property type="match status" value="1"/>
</dbReference>
<dbReference type="GO" id="GO:0015031">
    <property type="term" value="P:protein transport"/>
    <property type="evidence" value="ECO:0007669"/>
    <property type="project" value="UniProtKB-KW"/>
</dbReference>
<dbReference type="Proteomes" id="UP000095751">
    <property type="component" value="Unassembled WGS sequence"/>
</dbReference>
<keyword evidence="1" id="KW-0653">Protein transport</keyword>
<keyword evidence="1" id="KW-0813">Transport</keyword>
<evidence type="ECO:0000313" key="4">
    <source>
        <dbReference type="Proteomes" id="UP000095751"/>
    </source>
</evidence>
<protein>
    <recommendedName>
        <fullName evidence="1">Nuclear transport factor 2</fullName>
        <shortName evidence="1">NTF-2</shortName>
    </recommendedName>
</protein>
<gene>
    <name evidence="3" type="ORF">FRACYDRAFT_267101</name>
</gene>
<proteinExistence type="predicted"/>
<dbReference type="FunCoup" id="A0A1E7FUZ8">
    <property type="interactions" value="521"/>
</dbReference>
<dbReference type="CDD" id="cd00780">
    <property type="entry name" value="NTF2"/>
    <property type="match status" value="1"/>
</dbReference>
<dbReference type="Pfam" id="PF02136">
    <property type="entry name" value="NTF2"/>
    <property type="match status" value="1"/>
</dbReference>
<comment type="function">
    <text evidence="1">Has a role in nuclear-cytoplasmic transport of proteins and mRNAs.</text>
</comment>
<sequence>MSADEIATAFTDHYYSMRQTDQGGADQLAGLFNERSMMTFEGAAIQGSPAIVDKIRQLGPVRLTKKSQDVQPSADGQSIVIFVTGGCTLAGQENPIHFSEWFYLVPTGPGAYCVSNNIFRLNYGQ</sequence>
<evidence type="ECO:0000259" key="2">
    <source>
        <dbReference type="PROSITE" id="PS50177"/>
    </source>
</evidence>
<reference evidence="3 4" key="1">
    <citation type="submission" date="2016-09" db="EMBL/GenBank/DDBJ databases">
        <title>Extensive genetic diversity and differential bi-allelic expression allows diatom success in the polar Southern Ocean.</title>
        <authorList>
            <consortium name="DOE Joint Genome Institute"/>
            <person name="Mock T."/>
            <person name="Otillar R.P."/>
            <person name="Strauss J."/>
            <person name="Dupont C."/>
            <person name="Frickenhaus S."/>
            <person name="Maumus F."/>
            <person name="Mcmullan M."/>
            <person name="Sanges R."/>
            <person name="Schmutz J."/>
            <person name="Toseland A."/>
            <person name="Valas R."/>
            <person name="Veluchamy A."/>
            <person name="Ward B.J."/>
            <person name="Allen A."/>
            <person name="Barry K."/>
            <person name="Falciatore A."/>
            <person name="Ferrante M."/>
            <person name="Fortunato A.E."/>
            <person name="Gloeckner G."/>
            <person name="Gruber A."/>
            <person name="Hipkin R."/>
            <person name="Janech M."/>
            <person name="Kroth P."/>
            <person name="Leese F."/>
            <person name="Lindquist E."/>
            <person name="Lyon B.R."/>
            <person name="Martin J."/>
            <person name="Mayer C."/>
            <person name="Parker M."/>
            <person name="Quesneville H."/>
            <person name="Raymond J."/>
            <person name="Uhlig C."/>
            <person name="Valentin K.U."/>
            <person name="Worden A.Z."/>
            <person name="Armbrust E.V."/>
            <person name="Bowler C."/>
            <person name="Green B."/>
            <person name="Moulton V."/>
            <person name="Van Oosterhout C."/>
            <person name="Grigoriev I."/>
        </authorList>
    </citation>
    <scope>NUCLEOTIDE SEQUENCE [LARGE SCALE GENOMIC DNA]</scope>
    <source>
        <strain evidence="3 4">CCMP1102</strain>
    </source>
</reference>